<dbReference type="EMBL" id="RQJP01000006">
    <property type="protein sequence ID" value="RRB11067.1"/>
    <property type="molecule type" value="Genomic_DNA"/>
</dbReference>
<proteinExistence type="predicted"/>
<organism evidence="1 2">
    <name type="scientific">Larkinella knui</name>
    <dbReference type="NCBI Taxonomy" id="2025310"/>
    <lineage>
        <taxon>Bacteria</taxon>
        <taxon>Pseudomonadati</taxon>
        <taxon>Bacteroidota</taxon>
        <taxon>Cytophagia</taxon>
        <taxon>Cytophagales</taxon>
        <taxon>Spirosomataceae</taxon>
        <taxon>Larkinella</taxon>
    </lineage>
</organism>
<evidence type="ECO:0000313" key="2">
    <source>
        <dbReference type="Proteomes" id="UP000274271"/>
    </source>
</evidence>
<reference evidence="1 2" key="1">
    <citation type="submission" date="2018-11" db="EMBL/GenBank/DDBJ databases">
        <authorList>
            <person name="Zhou Z."/>
            <person name="Wang G."/>
        </authorList>
    </citation>
    <scope>NUCLEOTIDE SEQUENCE [LARGE SCALE GENOMIC DNA]</scope>
    <source>
        <strain evidence="1 2">KCTC42998</strain>
    </source>
</reference>
<dbReference type="InterPro" id="IPR014942">
    <property type="entry name" value="AbiEii"/>
</dbReference>
<sequence>MLYTAVIEPGTLGILKYISSHDIFESFCLVGGTALALQMGHRLSIDLDFFSPQPFDKELVKTELSEYGDWLTFSENKIGLRGQLNNVKVDFVTYRYPLLEPATSEGGIRMFSTKDIAAMKLSAITNRGAKKDFYDIYFLMRQYGLSQLLEWYQQKYQTNNLFMVLKSLTYFDDAELTETPVLLQKKTGWITVKKTILAAVTNYV</sequence>
<dbReference type="RefSeq" id="WP_124910157.1">
    <property type="nucleotide sequence ID" value="NZ_RQJP01000006.1"/>
</dbReference>
<comment type="caution">
    <text evidence="1">The sequence shown here is derived from an EMBL/GenBank/DDBJ whole genome shotgun (WGS) entry which is preliminary data.</text>
</comment>
<name>A0A3P1CCN8_9BACT</name>
<gene>
    <name evidence="1" type="ORF">EHT87_28425</name>
</gene>
<evidence type="ECO:0008006" key="3">
    <source>
        <dbReference type="Google" id="ProtNLM"/>
    </source>
</evidence>
<dbReference type="Pfam" id="PF08843">
    <property type="entry name" value="AbiEii"/>
    <property type="match status" value="1"/>
</dbReference>
<dbReference type="AlphaFoldDB" id="A0A3P1CCN8"/>
<evidence type="ECO:0000313" key="1">
    <source>
        <dbReference type="EMBL" id="RRB11067.1"/>
    </source>
</evidence>
<dbReference type="Proteomes" id="UP000274271">
    <property type="component" value="Unassembled WGS sequence"/>
</dbReference>
<dbReference type="OrthoDB" id="9796281at2"/>
<keyword evidence="2" id="KW-1185">Reference proteome</keyword>
<protein>
    <recommendedName>
        <fullName evidence="3">Nucleotidyl transferase AbiEii/AbiGii toxin family protein</fullName>
    </recommendedName>
</protein>
<accession>A0A3P1CCN8</accession>